<reference evidence="1" key="2">
    <citation type="submission" date="2012-12" db="EMBL/GenBank/DDBJ databases">
        <authorList>
            <person name="Gao Y.W."/>
            <person name="Fan S.T."/>
            <person name="Sun H.T."/>
            <person name="Wang Z."/>
            <person name="Gao X.L."/>
            <person name="Li Y.G."/>
            <person name="Wang T.C."/>
            <person name="Zhang K."/>
            <person name="Xu W.W."/>
            <person name="Yu Z.J."/>
            <person name="Xia X.Z."/>
        </authorList>
    </citation>
    <scope>NUCLEOTIDE SEQUENCE</scope>
    <source>
        <strain evidence="1">FR3</strain>
    </source>
</reference>
<dbReference type="WormBase" id="Bm1682a">
    <property type="protein sequence ID" value="BM00017"/>
    <property type="gene ID" value="WBGene00221943"/>
</dbReference>
<dbReference type="EMBL" id="LN857020">
    <property type="protein sequence ID" value="CDQ01222.1"/>
    <property type="molecule type" value="Genomic_DNA"/>
</dbReference>
<evidence type="ECO:0000313" key="2">
    <source>
        <dbReference type="WormBase" id="Bm1682a"/>
    </source>
</evidence>
<protein>
    <submittedName>
        <fullName evidence="1">Bm1682, isoform a</fullName>
    </submittedName>
</protein>
<organism evidence="1">
    <name type="scientific">Brugia malayi</name>
    <name type="common">Filarial nematode worm</name>
    <dbReference type="NCBI Taxonomy" id="6279"/>
    <lineage>
        <taxon>Eukaryota</taxon>
        <taxon>Metazoa</taxon>
        <taxon>Ecdysozoa</taxon>
        <taxon>Nematoda</taxon>
        <taxon>Chromadorea</taxon>
        <taxon>Rhabditida</taxon>
        <taxon>Spirurina</taxon>
        <taxon>Spiruromorpha</taxon>
        <taxon>Filarioidea</taxon>
        <taxon>Onchocercidae</taxon>
        <taxon>Brugia</taxon>
    </lineage>
</organism>
<name>A0A0J9Y3L1_BRUMA</name>
<accession>A0A0J9Y3L1</accession>
<proteinExistence type="predicted"/>
<evidence type="ECO:0000313" key="1">
    <source>
        <dbReference type="EMBL" id="CDQ01222.1"/>
    </source>
</evidence>
<reference evidence="1" key="1">
    <citation type="journal article" date="2007" name="Science">
        <title>Draft genome of the filarial nematode parasite Brugia malayi.</title>
        <authorList>
            <person name="Ghedin E."/>
            <person name="Wang S."/>
            <person name="Spiro D."/>
            <person name="Caler E."/>
            <person name="Zhao Q."/>
            <person name="Crabtree J."/>
            <person name="Allen J.E."/>
            <person name="Delcher A.L."/>
            <person name="Guiliano D.B."/>
            <person name="Miranda-Saavedra D."/>
            <person name="Angiuoli S.V."/>
            <person name="Creasy T."/>
            <person name="Amedeo P."/>
            <person name="Haas B."/>
            <person name="El-Sayed N.M."/>
            <person name="Wortman J.R."/>
            <person name="Feldblyum T."/>
            <person name="Tallon L."/>
            <person name="Schatz M."/>
            <person name="Shumway M."/>
            <person name="Koo H."/>
            <person name="Salzberg S.L."/>
            <person name="Schobel S."/>
            <person name="Pertea M."/>
            <person name="Pop M."/>
            <person name="White O."/>
            <person name="Barton G.J."/>
            <person name="Carlow C.K."/>
            <person name="Crawford M.J."/>
            <person name="Daub J."/>
            <person name="Dimmic M.W."/>
            <person name="Estes C.F."/>
            <person name="Foster J.M."/>
            <person name="Ganatra M."/>
            <person name="Gregory W.F."/>
            <person name="Johnson N.M."/>
            <person name="Jin J."/>
            <person name="Komuniecki R."/>
            <person name="Korf I."/>
            <person name="Kumar S."/>
            <person name="Laney S."/>
            <person name="Li B.W."/>
            <person name="Li W."/>
            <person name="Lindblom T.H."/>
            <person name="Lustigman S."/>
            <person name="Ma D."/>
            <person name="Maina C.V."/>
            <person name="Martin D.M."/>
            <person name="McCarter J.P."/>
            <person name="McReynolds L."/>
            <person name="Mitreva M."/>
            <person name="Nutman T.B."/>
            <person name="Parkinson J."/>
            <person name="Peregrin-Alvarez J.M."/>
            <person name="Poole C."/>
            <person name="Ren Q."/>
            <person name="Saunders L."/>
            <person name="Sluder A.E."/>
            <person name="Smith K."/>
            <person name="Stanke M."/>
            <person name="Unnasch T.R."/>
            <person name="Ware J."/>
            <person name="Wei A.D."/>
            <person name="Weil G."/>
            <person name="Williams D.J."/>
            <person name="Zhang Y."/>
            <person name="Williams S.A."/>
            <person name="Fraser-Liggett C."/>
            <person name="Slatko B."/>
            <person name="Blaxter M.L."/>
            <person name="Scott A.L."/>
        </authorList>
    </citation>
    <scope>NUCLEOTIDE SEQUENCE</scope>
    <source>
        <strain evidence="1">FR3</strain>
    </source>
</reference>
<gene>
    <name evidence="1 2" type="ORF">Bm1682</name>
    <name evidence="1" type="ORF">BM_Bm1682</name>
</gene>
<sequence length="84" mass="9828">MDLKNEVLDVMKEVGHTERLLSTKDYKTIFAESFLHFIHLQGLPEIPEDYRLRPLMSVDYHRDSTRCAICHLLRIILSSLSIKS</sequence>
<dbReference type="AlphaFoldDB" id="A0A0J9Y3L1"/>